<reference evidence="1 2" key="1">
    <citation type="submission" date="2021-06" db="EMBL/GenBank/DDBJ databases">
        <authorList>
            <person name="Kallberg Y."/>
            <person name="Tangrot J."/>
            <person name="Rosling A."/>
        </authorList>
    </citation>
    <scope>NUCLEOTIDE SEQUENCE [LARGE SCALE GENOMIC DNA]</scope>
    <source>
        <strain evidence="1 2">120-4 pot B 10/14</strain>
    </source>
</reference>
<comment type="caution">
    <text evidence="1">The sequence shown here is derived from an EMBL/GenBank/DDBJ whole genome shotgun (WGS) entry which is preliminary data.</text>
</comment>
<keyword evidence="2" id="KW-1185">Reference proteome</keyword>
<dbReference type="Proteomes" id="UP000789901">
    <property type="component" value="Unassembled WGS sequence"/>
</dbReference>
<evidence type="ECO:0000313" key="1">
    <source>
        <dbReference type="EMBL" id="CAG8821828.1"/>
    </source>
</evidence>
<protein>
    <submittedName>
        <fullName evidence="1">1267_t:CDS:1</fullName>
    </submittedName>
</protein>
<dbReference type="EMBL" id="CAJVQB010034889">
    <property type="protein sequence ID" value="CAG8821828.1"/>
    <property type="molecule type" value="Genomic_DNA"/>
</dbReference>
<sequence length="68" mass="7875">MEEKKKNIYSQAATFAVADPTSCTHLLLKVFDRMKQKQWVEAKFLWVENLSLYNKLKTGYVSLFGSLS</sequence>
<gene>
    <name evidence="1" type="ORF">GMARGA_LOCUS27928</name>
</gene>
<proteinExistence type="predicted"/>
<accession>A0ABN7W8V3</accession>
<name>A0ABN7W8V3_GIGMA</name>
<feature type="non-terminal residue" evidence="1">
    <location>
        <position position="68"/>
    </location>
</feature>
<evidence type="ECO:0000313" key="2">
    <source>
        <dbReference type="Proteomes" id="UP000789901"/>
    </source>
</evidence>
<organism evidence="1 2">
    <name type="scientific">Gigaspora margarita</name>
    <dbReference type="NCBI Taxonomy" id="4874"/>
    <lineage>
        <taxon>Eukaryota</taxon>
        <taxon>Fungi</taxon>
        <taxon>Fungi incertae sedis</taxon>
        <taxon>Mucoromycota</taxon>
        <taxon>Glomeromycotina</taxon>
        <taxon>Glomeromycetes</taxon>
        <taxon>Diversisporales</taxon>
        <taxon>Gigasporaceae</taxon>
        <taxon>Gigaspora</taxon>
    </lineage>
</organism>